<dbReference type="EMBL" id="CP066776">
    <property type="protein sequence ID" value="QQL44054.1"/>
    <property type="molecule type" value="Genomic_DNA"/>
</dbReference>
<keyword evidence="4" id="KW-1185">Reference proteome</keyword>
<proteinExistence type="predicted"/>
<keyword evidence="1" id="KW-0472">Membrane</keyword>
<evidence type="ECO:0000313" key="4">
    <source>
        <dbReference type="Proteomes" id="UP000475117"/>
    </source>
</evidence>
<gene>
    <name evidence="2" type="ORF">G3M56_009125</name>
    <name evidence="3" type="ORF">G3M56_012010</name>
</gene>
<dbReference type="KEGG" id="soa:G3M56_012010"/>
<dbReference type="AlphaFoldDB" id="A0A6B3LFX4"/>
<organism evidence="3 4">
    <name type="scientific">Sulfuriroseicoccus oceanibius</name>
    <dbReference type="NCBI Taxonomy" id="2707525"/>
    <lineage>
        <taxon>Bacteria</taxon>
        <taxon>Pseudomonadati</taxon>
        <taxon>Verrucomicrobiota</taxon>
        <taxon>Verrucomicrobiia</taxon>
        <taxon>Verrucomicrobiales</taxon>
        <taxon>Verrucomicrobiaceae</taxon>
        <taxon>Sulfuriroseicoccus</taxon>
    </lineage>
</organism>
<keyword evidence="1" id="KW-0812">Transmembrane</keyword>
<dbReference type="EMBL" id="CP066776">
    <property type="protein sequence ID" value="QQL44599.1"/>
    <property type="molecule type" value="Genomic_DNA"/>
</dbReference>
<reference evidence="3 4" key="1">
    <citation type="submission" date="2020-12" db="EMBL/GenBank/DDBJ databases">
        <title>Sulforoseuscoccus oceanibium gen. nov., sp. nov., a representative of the phylum Verrucomicrobia with special cytoplasmic membrane, and proposal of Sulforoseuscoccusaceae fam. nov.</title>
        <authorList>
            <person name="Xi F."/>
        </authorList>
    </citation>
    <scope>NUCLEOTIDE SEQUENCE [LARGE SCALE GENOMIC DNA]</scope>
    <source>
        <strain evidence="3 4">T37</strain>
    </source>
</reference>
<evidence type="ECO:0000256" key="1">
    <source>
        <dbReference type="SAM" id="Phobius"/>
    </source>
</evidence>
<evidence type="ECO:0000313" key="2">
    <source>
        <dbReference type="EMBL" id="QQL44054.1"/>
    </source>
</evidence>
<evidence type="ECO:0000313" key="3">
    <source>
        <dbReference type="EMBL" id="QQL44599.1"/>
    </source>
</evidence>
<feature type="transmembrane region" description="Helical" evidence="1">
    <location>
        <begin position="34"/>
        <end position="55"/>
    </location>
</feature>
<sequence>MSNKIGLILAGSFAYDVGAEPPYGVMHDGVGSNIVNLLFGWAAGFLFWGIATLIWKNRTEQVGAANRDNTGCCSQDL</sequence>
<protein>
    <submittedName>
        <fullName evidence="3">Uncharacterized protein</fullName>
    </submittedName>
</protein>
<dbReference type="KEGG" id="soa:G3M56_009125"/>
<name>A0A6B3LFX4_9BACT</name>
<dbReference type="RefSeq" id="WP_164365774.1">
    <property type="nucleotide sequence ID" value="NZ_CP066776.1"/>
</dbReference>
<accession>A0A6B3LFX4</accession>
<dbReference type="Proteomes" id="UP000475117">
    <property type="component" value="Chromosome"/>
</dbReference>
<keyword evidence="1" id="KW-1133">Transmembrane helix</keyword>